<evidence type="ECO:0000259" key="3">
    <source>
        <dbReference type="PROSITE" id="PS50821"/>
    </source>
</evidence>
<evidence type="ECO:0000256" key="1">
    <source>
        <dbReference type="SAM" id="MobiDB-lite"/>
    </source>
</evidence>
<keyword evidence="2" id="KW-1133">Transmembrane helix</keyword>
<dbReference type="InterPro" id="IPR003100">
    <property type="entry name" value="PAZ_dom"/>
</dbReference>
<dbReference type="Pfam" id="PF16486">
    <property type="entry name" value="ArgoN"/>
    <property type="match status" value="1"/>
</dbReference>
<dbReference type="PROSITE" id="PS50821">
    <property type="entry name" value="PAZ"/>
    <property type="match status" value="1"/>
</dbReference>
<feature type="compositionally biased region" description="Low complexity" evidence="1">
    <location>
        <begin position="38"/>
        <end position="80"/>
    </location>
</feature>
<dbReference type="InterPro" id="IPR012337">
    <property type="entry name" value="RNaseH-like_sf"/>
</dbReference>
<dbReference type="InterPro" id="IPR036397">
    <property type="entry name" value="RNaseH_sf"/>
</dbReference>
<evidence type="ECO:0000313" key="6">
    <source>
        <dbReference type="WBParaSite" id="TCONS_00012110.p1"/>
    </source>
</evidence>
<feature type="region of interest" description="Disordered" evidence="1">
    <location>
        <begin position="35"/>
        <end position="85"/>
    </location>
</feature>
<dbReference type="PROSITE" id="PS50822">
    <property type="entry name" value="PIWI"/>
    <property type="match status" value="1"/>
</dbReference>
<dbReference type="Proteomes" id="UP000035681">
    <property type="component" value="Unplaced"/>
</dbReference>
<dbReference type="Gene3D" id="2.170.260.10">
    <property type="entry name" value="paz domain"/>
    <property type="match status" value="1"/>
</dbReference>
<dbReference type="InterPro" id="IPR032474">
    <property type="entry name" value="Argonaute_N"/>
</dbReference>
<reference evidence="6" key="1">
    <citation type="submission" date="2024-02" db="UniProtKB">
        <authorList>
            <consortium name="WormBaseParasite"/>
        </authorList>
    </citation>
    <scope>IDENTIFICATION</scope>
</reference>
<dbReference type="PANTHER" id="PTHR22891">
    <property type="entry name" value="EUKARYOTIC TRANSLATION INITIATION FACTOR 2C"/>
    <property type="match status" value="1"/>
</dbReference>
<dbReference type="Pfam" id="PF02170">
    <property type="entry name" value="PAZ"/>
    <property type="match status" value="1"/>
</dbReference>
<name>A0AAF5I2I4_STRER</name>
<keyword evidence="2" id="KW-0812">Transmembrane</keyword>
<evidence type="ECO:0000256" key="2">
    <source>
        <dbReference type="SAM" id="Phobius"/>
    </source>
</evidence>
<dbReference type="GO" id="GO:0003723">
    <property type="term" value="F:RNA binding"/>
    <property type="evidence" value="ECO:0007669"/>
    <property type="project" value="InterPro"/>
</dbReference>
<dbReference type="CDD" id="cd02846">
    <property type="entry name" value="PAZ_argonaute_like"/>
    <property type="match status" value="1"/>
</dbReference>
<evidence type="ECO:0000313" key="5">
    <source>
        <dbReference type="Proteomes" id="UP000035681"/>
    </source>
</evidence>
<sequence>ISLFNITYMFDNYRDPSFMQTHSYPVRQKKCLTITHPSRSSSNNSVNSYDSKTSSSYSRESPPVKNYLSLSSESNSPPNYGLDNFQAQYNYHQGHTTNHVLNGMPSENFIPLDYLTSSNCNKGNSNSNTYLSNSSYFSDGSDNCNYSSSIEESKSKPSSGFFTNSNSSQYSYEDDNSPAIQYAERPNFGCDGRVISLKTNFFEINFSKTPIVMQYHVEITFSGARNLERDENRNIFWKAVEEHPEIFPNKFALAYDGNHQLYVAGKINMKGNAHHQCILVDVSIWKDSRPSITFVVNITWCGPVLLDLKKDYTAVDQHRPVTPIQIIDIIFKQSLTCPFVDQSSNFFCWKSSAYRMPVNGADALSIGGAKQVWTGFFSAALVALGYRALLNVDIDYTVFYKPKISILQFLCDVLNEKYGSSNCNSKNQTSKYGNNYKSKGFYCDAYSGYNKFDKISIPSLMRSGQEPWIIENLHEVTRLTESEFKIFDDAIRGLKIRVRSKDGHQRVYRVNGTKGSADQLTFFIKINERDEKTSVADYFQKKYGSLKYPYLPCLHVGPHHRNTFFPIEVCYLEDHQKYTKKLSEKHTAAIIKAAAVDAQQREDRIQTLFKDACFDNDPFLKNFGLSIAPKMVEATGRVIEPPGIQYGPNINPNIDTTVFPIDGAWSMENQSLYLPATCESYALMALISPKEEHVLQNFSINLALKAQQMGMKFPNWPDIVKYGKAVPLEIKMLYREISEYYVHSGKNCNLVIIVLPCKNADVYMTIKENSDVCYGVMSQCILYKNVSRLSPATLGNLILKLNLKLGGINATITPNQIIDKYLVNQPTLVIGIDVTHPTQIEMKNHVPSVAAIVGNIDMYPQTFAATVIVQKKCRQEVVDLVQAMVSRIKHFKECTGVKPKRILVYRDGVSEGQFQEVMKKEMVGIRNACRLFDSNYNPPITYIVVQKRHHARMFCKYLNDSVGKARNIPPGTTVDTGITSSEGFDFYLCSHFGIQGTSRPAHYHVLWDDSKFTSDEIQALSYHLCHNFGRCNRSVSIPTPVYYADLVCTRSRLHVKRALGVLETDNEYDDVSPSGIHLPHRKELFKNLGGKTLCKTLNKNDLDTLLQKFYSVIGTQEARGLWCPGYLLGPQCEEDGFLTYSECCGDLNHQCCTNLRYWVIILLVTISITTLIIFGICLFKKVFSKNRNNFIETRQPPRSGYTPGIRTGRPDAI</sequence>
<dbReference type="InterPro" id="IPR022559">
    <property type="entry name" value="SUP-1-like"/>
</dbReference>
<feature type="domain" description="Piwi" evidence="4">
    <location>
        <begin position="750"/>
        <end position="1056"/>
    </location>
</feature>
<protein>
    <submittedName>
        <fullName evidence="6">Uncharacterized protein</fullName>
    </submittedName>
</protein>
<dbReference type="InterPro" id="IPR036085">
    <property type="entry name" value="PAZ_dom_sf"/>
</dbReference>
<dbReference type="InterPro" id="IPR014811">
    <property type="entry name" value="ArgoL1"/>
</dbReference>
<dbReference type="AlphaFoldDB" id="A0AAF5I2I4"/>
<accession>A0AAF5I2I4</accession>
<dbReference type="Pfam" id="PF02171">
    <property type="entry name" value="Piwi"/>
    <property type="match status" value="1"/>
</dbReference>
<keyword evidence="2" id="KW-0472">Membrane</keyword>
<dbReference type="Pfam" id="PF16488">
    <property type="entry name" value="ArgoL2"/>
    <property type="match status" value="1"/>
</dbReference>
<feature type="domain" description="PAZ" evidence="3">
    <location>
        <begin position="468"/>
        <end position="574"/>
    </location>
</feature>
<dbReference type="InterPro" id="IPR032472">
    <property type="entry name" value="ArgoL2"/>
</dbReference>
<dbReference type="SUPFAM" id="SSF101690">
    <property type="entry name" value="PAZ domain"/>
    <property type="match status" value="1"/>
</dbReference>
<dbReference type="SMART" id="SM00950">
    <property type="entry name" value="Piwi"/>
    <property type="match status" value="1"/>
</dbReference>
<evidence type="ECO:0000259" key="4">
    <source>
        <dbReference type="PROSITE" id="PS50822"/>
    </source>
</evidence>
<dbReference type="SUPFAM" id="SSF53098">
    <property type="entry name" value="Ribonuclease H-like"/>
    <property type="match status" value="1"/>
</dbReference>
<dbReference type="WBParaSite" id="TCONS_00012110.p1">
    <property type="protein sequence ID" value="TCONS_00012110.p1"/>
    <property type="gene ID" value="XLOC_007461"/>
</dbReference>
<organism evidence="5 6">
    <name type="scientific">Strongyloides stercoralis</name>
    <name type="common">Threadworm</name>
    <dbReference type="NCBI Taxonomy" id="6248"/>
    <lineage>
        <taxon>Eukaryota</taxon>
        <taxon>Metazoa</taxon>
        <taxon>Ecdysozoa</taxon>
        <taxon>Nematoda</taxon>
        <taxon>Chromadorea</taxon>
        <taxon>Rhabditida</taxon>
        <taxon>Tylenchina</taxon>
        <taxon>Panagrolaimomorpha</taxon>
        <taxon>Strongyloidoidea</taxon>
        <taxon>Strongyloididae</taxon>
        <taxon>Strongyloides</taxon>
    </lineage>
</organism>
<dbReference type="InterPro" id="IPR045246">
    <property type="entry name" value="Piwi_ago-like"/>
</dbReference>
<feature type="region of interest" description="Disordered" evidence="1">
    <location>
        <begin position="1194"/>
        <end position="1213"/>
    </location>
</feature>
<dbReference type="Gene3D" id="3.30.420.10">
    <property type="entry name" value="Ribonuclease H-like superfamily/Ribonuclease H"/>
    <property type="match status" value="1"/>
</dbReference>
<dbReference type="Gene3D" id="3.40.50.2300">
    <property type="match status" value="1"/>
</dbReference>
<dbReference type="CDD" id="cd04657">
    <property type="entry name" value="Piwi_ago-like"/>
    <property type="match status" value="1"/>
</dbReference>
<dbReference type="Pfam" id="PF10853">
    <property type="entry name" value="DUF2650"/>
    <property type="match status" value="1"/>
</dbReference>
<feature type="transmembrane region" description="Helical" evidence="2">
    <location>
        <begin position="1157"/>
        <end position="1179"/>
    </location>
</feature>
<proteinExistence type="predicted"/>
<dbReference type="InterPro" id="IPR003165">
    <property type="entry name" value="Piwi"/>
</dbReference>
<keyword evidence="5" id="KW-1185">Reference proteome</keyword>
<dbReference type="SMART" id="SM01163">
    <property type="entry name" value="DUF1785"/>
    <property type="match status" value="1"/>
</dbReference>